<dbReference type="InterPro" id="IPR029052">
    <property type="entry name" value="Metallo-depent_PP-like"/>
</dbReference>
<evidence type="ECO:0000313" key="2">
    <source>
        <dbReference type="Proteomes" id="UP000620327"/>
    </source>
</evidence>
<organism evidence="1 2">
    <name type="scientific">Dysosmobacter segnis</name>
    <dbReference type="NCBI Taxonomy" id="2763042"/>
    <lineage>
        <taxon>Bacteria</taxon>
        <taxon>Bacillati</taxon>
        <taxon>Bacillota</taxon>
        <taxon>Clostridia</taxon>
        <taxon>Eubacteriales</taxon>
        <taxon>Oscillospiraceae</taxon>
        <taxon>Dysosmobacter</taxon>
    </lineage>
</organism>
<name>A0A923MNI7_9FIRM</name>
<protein>
    <submittedName>
        <fullName evidence="1">Metallophosphoesterase</fullName>
    </submittedName>
</protein>
<sequence length="248" mass="29163">MIYVTGDCHGNFRRFQSDCFPEQANMTKDDTVIITGDCGGVWFGDSRDDETLDWLERLPFTLAFVCGNHENYDALARYPVAEWHGGKVHRVRPHVLHLIRGQIFELEGFRFFTMGGAKSHDIEDGILEPDAPDFERRLVMLQRKPRARYRINHISWWAQELPSDEEYAEARRNLDAVGWQVDYIITHCAPTSIALMGSRHNEADRLTDFLQEVRERARYRYWLFGHYHDNKAIDEKHILLWEQIVQVI</sequence>
<dbReference type="AlphaFoldDB" id="A0A923MNI7"/>
<proteinExistence type="predicted"/>
<keyword evidence="2" id="KW-1185">Reference proteome</keyword>
<dbReference type="RefSeq" id="WP_187016244.1">
    <property type="nucleotide sequence ID" value="NZ_JACOQI010000031.1"/>
</dbReference>
<dbReference type="EMBL" id="JACOQI010000031">
    <property type="protein sequence ID" value="MBC5772097.1"/>
    <property type="molecule type" value="Genomic_DNA"/>
</dbReference>
<dbReference type="Gene3D" id="3.60.21.10">
    <property type="match status" value="1"/>
</dbReference>
<accession>A0A923MNI7</accession>
<gene>
    <name evidence="1" type="ORF">H8Z83_17565</name>
</gene>
<comment type="caution">
    <text evidence="1">The sequence shown here is derived from an EMBL/GenBank/DDBJ whole genome shotgun (WGS) entry which is preliminary data.</text>
</comment>
<evidence type="ECO:0000313" key="1">
    <source>
        <dbReference type="EMBL" id="MBC5772097.1"/>
    </source>
</evidence>
<reference evidence="1" key="1">
    <citation type="submission" date="2020-08" db="EMBL/GenBank/DDBJ databases">
        <title>Genome public.</title>
        <authorList>
            <person name="Liu C."/>
            <person name="Sun Q."/>
        </authorList>
    </citation>
    <scope>NUCLEOTIDE SEQUENCE</scope>
    <source>
        <strain evidence="1">BX15</strain>
    </source>
</reference>
<dbReference type="Proteomes" id="UP000620327">
    <property type="component" value="Unassembled WGS sequence"/>
</dbReference>
<dbReference type="CDD" id="cd00838">
    <property type="entry name" value="MPP_superfamily"/>
    <property type="match status" value="1"/>
</dbReference>
<dbReference type="SUPFAM" id="SSF56300">
    <property type="entry name" value="Metallo-dependent phosphatases"/>
    <property type="match status" value="1"/>
</dbReference>